<sequence length="423" mass="46094">MEEGFIVTRRRRRSEANVAPEPGPSTLEPAPETAISEDELEDEVEVLEREVTVEEFLQWSAASRTASKKTRRLVKLGAPSDDIASSSSAEDELSPPAARKRKRALPQLPASDDEYEPSSPDTPARPARKRTTYKGKARSIAGDLLRAGALSGVAVDTAALPALPQGRRPLQFAAVRAVTPPPGVKNGHLVRVVDPRTIEMKRSVFHEQAAAAKRARVQRLVPPPMPPLPPGTRAPLNRKPRRRRGTRLHEGPAVSVNRPVVRSPVRESRPVPTEEAGAGSARPGPFVFPPLTFVPVCIPGTRRVAPNNRGTPPSSRESFFVNLCSDEEDDGQPQSRPLSISSSPVAEVPPRADIRIAGPAAADGAATASDAGRRIPLHQTKRWPEKFNLSPNPKPLFPLHKITEVGAEMALRYFEQQRKQSMR</sequence>
<proteinExistence type="predicted"/>
<dbReference type="OrthoDB" id="2803214at2759"/>
<protein>
    <submittedName>
        <fullName evidence="2">Uncharacterized protein</fullName>
    </submittedName>
</protein>
<comment type="caution">
    <text evidence="2">The sequence shown here is derived from an EMBL/GenBank/DDBJ whole genome shotgun (WGS) entry which is preliminary data.</text>
</comment>
<feature type="region of interest" description="Disordered" evidence="1">
    <location>
        <begin position="325"/>
        <end position="347"/>
    </location>
</feature>
<feature type="region of interest" description="Disordered" evidence="1">
    <location>
        <begin position="220"/>
        <end position="283"/>
    </location>
</feature>
<accession>A0A9P3LBL5</accession>
<feature type="compositionally biased region" description="Basic residues" evidence="1">
    <location>
        <begin position="126"/>
        <end position="137"/>
    </location>
</feature>
<feature type="compositionally biased region" description="Low complexity" evidence="1">
    <location>
        <begin position="78"/>
        <end position="88"/>
    </location>
</feature>
<keyword evidence="3" id="KW-1185">Reference proteome</keyword>
<feature type="compositionally biased region" description="Polar residues" evidence="1">
    <location>
        <begin position="332"/>
        <end position="344"/>
    </location>
</feature>
<evidence type="ECO:0000313" key="2">
    <source>
        <dbReference type="EMBL" id="GJE88674.1"/>
    </source>
</evidence>
<gene>
    <name evidence="2" type="ORF">PsYK624_047570</name>
</gene>
<reference evidence="2 3" key="1">
    <citation type="submission" date="2021-08" db="EMBL/GenBank/DDBJ databases">
        <title>Draft Genome Sequence of Phanerochaete sordida strain YK-624.</title>
        <authorList>
            <person name="Mori T."/>
            <person name="Dohra H."/>
            <person name="Suzuki T."/>
            <person name="Kawagishi H."/>
            <person name="Hirai H."/>
        </authorList>
    </citation>
    <scope>NUCLEOTIDE SEQUENCE [LARGE SCALE GENOMIC DNA]</scope>
    <source>
        <strain evidence="2 3">YK-624</strain>
    </source>
</reference>
<dbReference type="EMBL" id="BPQB01000010">
    <property type="protein sequence ID" value="GJE88674.1"/>
    <property type="molecule type" value="Genomic_DNA"/>
</dbReference>
<dbReference type="AlphaFoldDB" id="A0A9P3LBL5"/>
<feature type="compositionally biased region" description="Pro residues" evidence="1">
    <location>
        <begin position="221"/>
        <end position="232"/>
    </location>
</feature>
<dbReference type="Proteomes" id="UP000703269">
    <property type="component" value="Unassembled WGS sequence"/>
</dbReference>
<evidence type="ECO:0000256" key="1">
    <source>
        <dbReference type="SAM" id="MobiDB-lite"/>
    </source>
</evidence>
<name>A0A9P3LBL5_9APHY</name>
<feature type="compositionally biased region" description="Basic residues" evidence="1">
    <location>
        <begin position="236"/>
        <end position="246"/>
    </location>
</feature>
<organism evidence="2 3">
    <name type="scientific">Phanerochaete sordida</name>
    <dbReference type="NCBI Taxonomy" id="48140"/>
    <lineage>
        <taxon>Eukaryota</taxon>
        <taxon>Fungi</taxon>
        <taxon>Dikarya</taxon>
        <taxon>Basidiomycota</taxon>
        <taxon>Agaricomycotina</taxon>
        <taxon>Agaricomycetes</taxon>
        <taxon>Polyporales</taxon>
        <taxon>Phanerochaetaceae</taxon>
        <taxon>Phanerochaete</taxon>
    </lineage>
</organism>
<feature type="region of interest" description="Disordered" evidence="1">
    <location>
        <begin position="64"/>
        <end position="138"/>
    </location>
</feature>
<feature type="compositionally biased region" description="Low complexity" evidence="1">
    <location>
        <begin position="254"/>
        <end position="263"/>
    </location>
</feature>
<evidence type="ECO:0000313" key="3">
    <source>
        <dbReference type="Proteomes" id="UP000703269"/>
    </source>
</evidence>
<feature type="region of interest" description="Disordered" evidence="1">
    <location>
        <begin position="1"/>
        <end position="41"/>
    </location>
</feature>